<protein>
    <submittedName>
        <fullName evidence="1">Uncharacterized protein</fullName>
    </submittedName>
</protein>
<evidence type="ECO:0000313" key="2">
    <source>
        <dbReference type="Proteomes" id="UP001056120"/>
    </source>
</evidence>
<dbReference type="Proteomes" id="UP001056120">
    <property type="component" value="Linkage Group LG14"/>
</dbReference>
<organism evidence="1 2">
    <name type="scientific">Smallanthus sonchifolius</name>
    <dbReference type="NCBI Taxonomy" id="185202"/>
    <lineage>
        <taxon>Eukaryota</taxon>
        <taxon>Viridiplantae</taxon>
        <taxon>Streptophyta</taxon>
        <taxon>Embryophyta</taxon>
        <taxon>Tracheophyta</taxon>
        <taxon>Spermatophyta</taxon>
        <taxon>Magnoliopsida</taxon>
        <taxon>eudicotyledons</taxon>
        <taxon>Gunneridae</taxon>
        <taxon>Pentapetalae</taxon>
        <taxon>asterids</taxon>
        <taxon>campanulids</taxon>
        <taxon>Asterales</taxon>
        <taxon>Asteraceae</taxon>
        <taxon>Asteroideae</taxon>
        <taxon>Heliantheae alliance</taxon>
        <taxon>Millerieae</taxon>
        <taxon>Smallanthus</taxon>
    </lineage>
</organism>
<reference evidence="1 2" key="2">
    <citation type="journal article" date="2022" name="Mol. Ecol. Resour.">
        <title>The genomes of chicory, endive, great burdock and yacon provide insights into Asteraceae paleo-polyploidization history and plant inulin production.</title>
        <authorList>
            <person name="Fan W."/>
            <person name="Wang S."/>
            <person name="Wang H."/>
            <person name="Wang A."/>
            <person name="Jiang F."/>
            <person name="Liu H."/>
            <person name="Zhao H."/>
            <person name="Xu D."/>
            <person name="Zhang Y."/>
        </authorList>
    </citation>
    <scope>NUCLEOTIDE SEQUENCE [LARGE SCALE GENOMIC DNA]</scope>
    <source>
        <strain evidence="2">cv. Yunnan</strain>
        <tissue evidence="1">Leaves</tissue>
    </source>
</reference>
<evidence type="ECO:0000313" key="1">
    <source>
        <dbReference type="EMBL" id="KAI3785525.1"/>
    </source>
</evidence>
<reference evidence="2" key="1">
    <citation type="journal article" date="2022" name="Mol. Ecol. Resour.">
        <title>The genomes of chicory, endive, great burdock and yacon provide insights into Asteraceae palaeo-polyploidization history and plant inulin production.</title>
        <authorList>
            <person name="Fan W."/>
            <person name="Wang S."/>
            <person name="Wang H."/>
            <person name="Wang A."/>
            <person name="Jiang F."/>
            <person name="Liu H."/>
            <person name="Zhao H."/>
            <person name="Xu D."/>
            <person name="Zhang Y."/>
        </authorList>
    </citation>
    <scope>NUCLEOTIDE SEQUENCE [LARGE SCALE GENOMIC DNA]</scope>
    <source>
        <strain evidence="2">cv. Yunnan</strain>
    </source>
</reference>
<keyword evidence="2" id="KW-1185">Reference proteome</keyword>
<accession>A0ACB9GRB0</accession>
<name>A0ACB9GRB0_9ASTR</name>
<comment type="caution">
    <text evidence="1">The sequence shown here is derived from an EMBL/GenBank/DDBJ whole genome shotgun (WGS) entry which is preliminary data.</text>
</comment>
<sequence>MEIFEAKMMKDETLSGNDDERILKLEETVGGDLGVVVVMTKVVEKTEKLGRDDEIFRIDDEASFSGWKMKVVEGGYRIYFFHYNSSD</sequence>
<gene>
    <name evidence="1" type="ORF">L1987_44644</name>
</gene>
<dbReference type="EMBL" id="CM042031">
    <property type="protein sequence ID" value="KAI3785525.1"/>
    <property type="molecule type" value="Genomic_DNA"/>
</dbReference>
<proteinExistence type="predicted"/>